<keyword evidence="4 6" id="KW-1133">Transmembrane helix</keyword>
<evidence type="ECO:0000256" key="6">
    <source>
        <dbReference type="SAM" id="Phobius"/>
    </source>
</evidence>
<keyword evidence="8" id="KW-1185">Reference proteome</keyword>
<dbReference type="GO" id="GO:0005886">
    <property type="term" value="C:plasma membrane"/>
    <property type="evidence" value="ECO:0000318"/>
    <property type="project" value="GO_Central"/>
</dbReference>
<evidence type="ECO:0000256" key="1">
    <source>
        <dbReference type="ARBA" id="ARBA00004370"/>
    </source>
</evidence>
<dbReference type="Proteomes" id="UP000215914">
    <property type="component" value="Chromosome 14"/>
</dbReference>
<evidence type="ECO:0000256" key="4">
    <source>
        <dbReference type="ARBA" id="ARBA00022989"/>
    </source>
</evidence>
<protein>
    <submittedName>
        <fullName evidence="7">Putative tetraspanin/Peripherin</fullName>
    </submittedName>
</protein>
<comment type="subcellular location">
    <subcellularLocation>
        <location evidence="1">Membrane</location>
    </subcellularLocation>
</comment>
<keyword evidence="3 6" id="KW-0812">Transmembrane</keyword>
<sequence length="267" mass="31111">MGLFARVFLTIWLIGGTAGSIYLLVRRFVELAVRVVKLHNETCLEDPVLWPTWLMTLILVSCVLGLMGIVCKIKFFQWMFNFLVNIGVIYIICIMVWRLLVFGWIRKPTSMSFEEVYKDNSPLDEEYKPMLIEEMAADHLWPQVEECLNDIKFCEEDDGEDKMFAKEDWKIESFYEFYWEGCCVPPPRCKRLISFKGIGNNDNDDCERWANGTKTKNQNVKCYNCNSCKAARLATYQTEQDKVRMYSLIAAVFLFIASFFVTIGGFE</sequence>
<dbReference type="OrthoDB" id="1463264at2759"/>
<evidence type="ECO:0000256" key="5">
    <source>
        <dbReference type="ARBA" id="ARBA00023136"/>
    </source>
</evidence>
<dbReference type="GO" id="GO:0009506">
    <property type="term" value="C:plasmodesma"/>
    <property type="evidence" value="ECO:0000318"/>
    <property type="project" value="GO_Central"/>
</dbReference>
<feature type="transmembrane region" description="Helical" evidence="6">
    <location>
        <begin position="82"/>
        <end position="105"/>
    </location>
</feature>
<feature type="transmembrane region" description="Helical" evidence="6">
    <location>
        <begin position="245"/>
        <end position="266"/>
    </location>
</feature>
<dbReference type="PANTHER" id="PTHR32191">
    <property type="entry name" value="TETRASPANIN-8-RELATED"/>
    <property type="match status" value="1"/>
</dbReference>
<reference evidence="8" key="1">
    <citation type="journal article" date="2017" name="Nature">
        <title>The sunflower genome provides insights into oil metabolism, flowering and Asterid evolution.</title>
        <authorList>
            <person name="Badouin H."/>
            <person name="Gouzy J."/>
            <person name="Grassa C.J."/>
            <person name="Murat F."/>
            <person name="Staton S.E."/>
            <person name="Cottret L."/>
            <person name="Lelandais-Briere C."/>
            <person name="Owens G.L."/>
            <person name="Carrere S."/>
            <person name="Mayjonade B."/>
            <person name="Legrand L."/>
            <person name="Gill N."/>
            <person name="Kane N.C."/>
            <person name="Bowers J.E."/>
            <person name="Hubner S."/>
            <person name="Bellec A."/>
            <person name="Berard A."/>
            <person name="Berges H."/>
            <person name="Blanchet N."/>
            <person name="Boniface M.C."/>
            <person name="Brunel D."/>
            <person name="Catrice O."/>
            <person name="Chaidir N."/>
            <person name="Claudel C."/>
            <person name="Donnadieu C."/>
            <person name="Faraut T."/>
            <person name="Fievet G."/>
            <person name="Helmstetter N."/>
            <person name="King M."/>
            <person name="Knapp S.J."/>
            <person name="Lai Z."/>
            <person name="Le Paslier M.C."/>
            <person name="Lippi Y."/>
            <person name="Lorenzon L."/>
            <person name="Mandel J.R."/>
            <person name="Marage G."/>
            <person name="Marchand G."/>
            <person name="Marquand E."/>
            <person name="Bret-Mestries E."/>
            <person name="Morien E."/>
            <person name="Nambeesan S."/>
            <person name="Nguyen T."/>
            <person name="Pegot-Espagnet P."/>
            <person name="Pouilly N."/>
            <person name="Raftis F."/>
            <person name="Sallet E."/>
            <person name="Schiex T."/>
            <person name="Thomas J."/>
            <person name="Vandecasteele C."/>
            <person name="Vares D."/>
            <person name="Vear F."/>
            <person name="Vautrin S."/>
            <person name="Crespi M."/>
            <person name="Mangin B."/>
            <person name="Burke J.M."/>
            <person name="Salse J."/>
            <person name="Munos S."/>
            <person name="Vincourt P."/>
            <person name="Rieseberg L.H."/>
            <person name="Langlade N.B."/>
        </authorList>
    </citation>
    <scope>NUCLEOTIDE SEQUENCE [LARGE SCALE GENOMIC DNA]</scope>
    <source>
        <strain evidence="8">cv. SF193</strain>
    </source>
</reference>
<evidence type="ECO:0000313" key="7">
    <source>
        <dbReference type="EMBL" id="OTF98664.1"/>
    </source>
</evidence>
<accession>A0A251SIK3</accession>
<comment type="similarity">
    <text evidence="2">Belongs to the tetraspanin (TM4SF) family.</text>
</comment>
<dbReference type="InterPro" id="IPR044991">
    <property type="entry name" value="TET_plant"/>
</dbReference>
<proteinExistence type="inferred from homology"/>
<dbReference type="InParanoid" id="A0A251SIK3"/>
<dbReference type="OMA" id="CERWANG"/>
<dbReference type="EMBL" id="CM007903">
    <property type="protein sequence ID" value="OTF98664.1"/>
    <property type="molecule type" value="Genomic_DNA"/>
</dbReference>
<evidence type="ECO:0000256" key="2">
    <source>
        <dbReference type="ARBA" id="ARBA00006840"/>
    </source>
</evidence>
<feature type="transmembrane region" description="Helical" evidence="6">
    <location>
        <begin position="49"/>
        <end position="70"/>
    </location>
</feature>
<gene>
    <name evidence="7" type="ORF">HannXRQ_Chr14g0448121</name>
</gene>
<evidence type="ECO:0000313" key="8">
    <source>
        <dbReference type="Proteomes" id="UP000215914"/>
    </source>
</evidence>
<feature type="transmembrane region" description="Helical" evidence="6">
    <location>
        <begin position="7"/>
        <end position="29"/>
    </location>
</feature>
<keyword evidence="5 6" id="KW-0472">Membrane</keyword>
<dbReference type="STRING" id="4232.A0A251SIK3"/>
<name>A0A251SIK3_HELAN</name>
<organism evidence="7 8">
    <name type="scientific">Helianthus annuus</name>
    <name type="common">Common sunflower</name>
    <dbReference type="NCBI Taxonomy" id="4232"/>
    <lineage>
        <taxon>Eukaryota</taxon>
        <taxon>Viridiplantae</taxon>
        <taxon>Streptophyta</taxon>
        <taxon>Embryophyta</taxon>
        <taxon>Tracheophyta</taxon>
        <taxon>Spermatophyta</taxon>
        <taxon>Magnoliopsida</taxon>
        <taxon>eudicotyledons</taxon>
        <taxon>Gunneridae</taxon>
        <taxon>Pentapetalae</taxon>
        <taxon>asterids</taxon>
        <taxon>campanulids</taxon>
        <taxon>Asterales</taxon>
        <taxon>Asteraceae</taxon>
        <taxon>Asteroideae</taxon>
        <taxon>Heliantheae alliance</taxon>
        <taxon>Heliantheae</taxon>
        <taxon>Helianthus</taxon>
    </lineage>
</organism>
<dbReference type="GO" id="GO:0009734">
    <property type="term" value="P:auxin-activated signaling pathway"/>
    <property type="evidence" value="ECO:0007669"/>
    <property type="project" value="InterPro"/>
</dbReference>
<dbReference type="AlphaFoldDB" id="A0A251SIK3"/>
<evidence type="ECO:0000256" key="3">
    <source>
        <dbReference type="ARBA" id="ARBA00022692"/>
    </source>
</evidence>